<dbReference type="Pfam" id="PF24764">
    <property type="entry name" value="rva_4"/>
    <property type="match status" value="1"/>
</dbReference>
<keyword evidence="3" id="KW-1185">Reference proteome</keyword>
<dbReference type="PANTHER" id="PTHR46791">
    <property type="entry name" value="EXPRESSED PROTEIN"/>
    <property type="match status" value="1"/>
</dbReference>
<organism evidence="2 3">
    <name type="scientific">Patella caerulea</name>
    <name type="common">Rayed Mediterranean limpet</name>
    <dbReference type="NCBI Taxonomy" id="87958"/>
    <lineage>
        <taxon>Eukaryota</taxon>
        <taxon>Metazoa</taxon>
        <taxon>Spiralia</taxon>
        <taxon>Lophotrochozoa</taxon>
        <taxon>Mollusca</taxon>
        <taxon>Gastropoda</taxon>
        <taxon>Patellogastropoda</taxon>
        <taxon>Patelloidea</taxon>
        <taxon>Patellidae</taxon>
        <taxon>Patella</taxon>
    </lineage>
</organism>
<protein>
    <recommendedName>
        <fullName evidence="1">Integrase core domain-containing protein</fullName>
    </recommendedName>
</protein>
<evidence type="ECO:0000259" key="1">
    <source>
        <dbReference type="Pfam" id="PF24764"/>
    </source>
</evidence>
<dbReference type="Proteomes" id="UP001347796">
    <property type="component" value="Unassembled WGS sequence"/>
</dbReference>
<dbReference type="EMBL" id="JAZGQO010000011">
    <property type="protein sequence ID" value="KAK6173660.1"/>
    <property type="molecule type" value="Genomic_DNA"/>
</dbReference>
<accession>A0AAN8JEE6</accession>
<feature type="domain" description="Integrase core" evidence="1">
    <location>
        <begin position="139"/>
        <end position="322"/>
    </location>
</feature>
<comment type="caution">
    <text evidence="2">The sequence shown here is derived from an EMBL/GenBank/DDBJ whole genome shotgun (WGS) entry which is preliminary data.</text>
</comment>
<sequence length="406" mass="48128">MANFRYVSWQDNEDLKSDMTKYVGQCVKRKEILDFLKRNFPQYSWSIASIDRRLRHFNIFYTDLHTTVEQVEAAIKKELCGSGQLLGYRAMHKKIRQAYHLHVQRDFVYNIMSRLDPAGLRNRTVGVKVKKTKDCFVSKGPNWVHSIDGHDKLMGYQNSTFPLAIYGCLDTASRKLLWLRIWTSNSDPQRIGKWYYEHLCETKQMSTYLRMDKGTETGVIATMHSYLHQHHNIHEDEPTDTVIYGPSTSNQIERWWKELHERLEKYYKRKLLFLKEEGHYNPHTETDRYILAFVFIPILQRELDTFKEVIWNSHRIRCQKNTVLPHGIPNHIYSFPDKYDLEECGWIVNDDQLDEIFNHAKLDNVADDFLEADFRAKCEAIIPATENISPEDCVEAYIYIKQNFKV</sequence>
<dbReference type="InterPro" id="IPR058913">
    <property type="entry name" value="Integrase_dom_put"/>
</dbReference>
<gene>
    <name evidence="2" type="ORF">SNE40_017071</name>
</gene>
<dbReference type="PANTHER" id="PTHR46791:SF5">
    <property type="entry name" value="CLR5 DOMAIN-CONTAINING PROTEIN-RELATED"/>
    <property type="match status" value="1"/>
</dbReference>
<evidence type="ECO:0000313" key="2">
    <source>
        <dbReference type="EMBL" id="KAK6173660.1"/>
    </source>
</evidence>
<reference evidence="2 3" key="1">
    <citation type="submission" date="2024-01" db="EMBL/GenBank/DDBJ databases">
        <title>The genome of the rayed Mediterranean limpet Patella caerulea (Linnaeus, 1758).</title>
        <authorList>
            <person name="Anh-Thu Weber A."/>
            <person name="Halstead-Nussloch G."/>
        </authorList>
    </citation>
    <scope>NUCLEOTIDE SEQUENCE [LARGE SCALE GENOMIC DNA]</scope>
    <source>
        <strain evidence="2">AATW-2023a</strain>
        <tissue evidence="2">Whole specimen</tissue>
    </source>
</reference>
<evidence type="ECO:0000313" key="3">
    <source>
        <dbReference type="Proteomes" id="UP001347796"/>
    </source>
</evidence>
<name>A0AAN8JEE6_PATCE</name>
<proteinExistence type="predicted"/>
<dbReference type="AlphaFoldDB" id="A0AAN8JEE6"/>